<dbReference type="SUPFAM" id="SSF103473">
    <property type="entry name" value="MFS general substrate transporter"/>
    <property type="match status" value="1"/>
</dbReference>
<sequence length="484" mass="52362">MFRLLFRPRTEHSSPVQSATVRWQLWTVAFGFFMQTLDTTIVNTALPSMAHSLNESPLRMHSVIVSYVLTVAVMLPASGWLADRFGVKKVFFSAIVLFTLGSLLCARATSLQELVMSRVMQWVGGAMMVPVGRLTVMKIVPRAQYMAAMAFVTLPGQIGPLVGPALGGFLVEYASWHWIFLINLPVGIIGAMVTWWLMPNYTMQTRRLDFGGFLLLALGMATMTLAIDGHKSLDLALGNVTALVVVGVLALLCYYLHARGNDNALFTLRLFDTPTFSLGLTGSLLGRIGSGMLQFMTPLFLQLGLGFSPFHAGLMMIPMVIGSMGTKRLIVQIVNRFGYRHVLTGATLGLAVINLIFPLVALAGWLYEIPVVLLLQGVVNAMRFTSMNTLTLKDLPDTLASGGNSLLSMVMQLSMSLVVTIAGILLGLFVPAHTLDGSSNMHEVFIATYLCMAVVIALPALVFARVPADSGQNATLAGRNGEGS</sequence>
<dbReference type="InterPro" id="IPR023721">
    <property type="entry name" value="Multi-R_MdtD"/>
</dbReference>
<dbReference type="HAMAP" id="MF_01577">
    <property type="entry name" value="MFS_MdtD"/>
    <property type="match status" value="1"/>
</dbReference>
<dbReference type="Pfam" id="PF07690">
    <property type="entry name" value="MFS_1"/>
    <property type="match status" value="1"/>
</dbReference>
<dbReference type="InterPro" id="IPR020846">
    <property type="entry name" value="MFS_dom"/>
</dbReference>
<evidence type="ECO:0000313" key="10">
    <source>
        <dbReference type="EMBL" id="MBT9432681.1"/>
    </source>
</evidence>
<feature type="transmembrane region" description="Helical" evidence="8">
    <location>
        <begin position="235"/>
        <end position="256"/>
    </location>
</feature>
<feature type="transmembrane region" description="Helical" evidence="8">
    <location>
        <begin position="176"/>
        <end position="198"/>
    </location>
</feature>
<evidence type="ECO:0000256" key="5">
    <source>
        <dbReference type="ARBA" id="ARBA00022692"/>
    </source>
</evidence>
<comment type="caution">
    <text evidence="10">The sequence shown here is derived from an EMBL/GenBank/DDBJ whole genome shotgun (WGS) entry which is preliminary data.</text>
</comment>
<keyword evidence="4" id="KW-0997">Cell inner membrane</keyword>
<feature type="transmembrane region" description="Helical" evidence="8">
    <location>
        <begin position="210"/>
        <end position="229"/>
    </location>
</feature>
<evidence type="ECO:0000256" key="2">
    <source>
        <dbReference type="ARBA" id="ARBA00022448"/>
    </source>
</evidence>
<accession>A0ABS5YCK8</accession>
<feature type="transmembrane region" description="Helical" evidence="8">
    <location>
        <begin position="342"/>
        <end position="367"/>
    </location>
</feature>
<feature type="transmembrane region" description="Helical" evidence="8">
    <location>
        <begin position="300"/>
        <end position="321"/>
    </location>
</feature>
<comment type="similarity">
    <text evidence="8">Belongs to the major facilitator superfamily. TCR/Tet family.</text>
</comment>
<dbReference type="CDD" id="cd17503">
    <property type="entry name" value="MFS_LmrB_MDR_like"/>
    <property type="match status" value="1"/>
</dbReference>
<dbReference type="EMBL" id="JAFJYC010000001">
    <property type="protein sequence ID" value="MBT9432681.1"/>
    <property type="molecule type" value="Genomic_DNA"/>
</dbReference>
<comment type="subcellular location">
    <subcellularLocation>
        <location evidence="1 8">Cell membrane</location>
        <topology evidence="1 8">Multi-pass membrane protein</topology>
    </subcellularLocation>
</comment>
<dbReference type="PANTHER" id="PTHR42718">
    <property type="entry name" value="MAJOR FACILITATOR SUPERFAMILY MULTIDRUG TRANSPORTER MFSC"/>
    <property type="match status" value="1"/>
</dbReference>
<feature type="transmembrane region" description="Helical" evidence="8">
    <location>
        <begin position="444"/>
        <end position="464"/>
    </location>
</feature>
<dbReference type="Gene3D" id="1.20.1250.20">
    <property type="entry name" value="MFS general substrate transporter like domains"/>
    <property type="match status" value="1"/>
</dbReference>
<reference evidence="10 11" key="1">
    <citation type="journal article" date="2021" name="Genome Biol. Evol.">
        <title>The evolution of interdependence in a four-way mealybug symbiosis.</title>
        <authorList>
            <person name="Garber A.I."/>
            <person name="Kupper M."/>
            <person name="Laetsch D.R."/>
            <person name="Weldon S.R."/>
            <person name="Ladinsky M.S."/>
            <person name="Bjorkman P.J."/>
            <person name="McCutcheon J.P."/>
        </authorList>
    </citation>
    <scope>NUCLEOTIDE SEQUENCE [LARGE SCALE GENOMIC DNA]</scope>
    <source>
        <strain evidence="10">SOD</strain>
    </source>
</reference>
<name>A0ABS5YCK8_9GAMM</name>
<evidence type="ECO:0000256" key="6">
    <source>
        <dbReference type="ARBA" id="ARBA00022989"/>
    </source>
</evidence>
<evidence type="ECO:0000256" key="7">
    <source>
        <dbReference type="ARBA" id="ARBA00023136"/>
    </source>
</evidence>
<keyword evidence="3 8" id="KW-1003">Cell membrane</keyword>
<evidence type="ECO:0000256" key="8">
    <source>
        <dbReference type="HAMAP-Rule" id="MF_01577"/>
    </source>
</evidence>
<feature type="transmembrane region" description="Helical" evidence="8">
    <location>
        <begin position="90"/>
        <end position="109"/>
    </location>
</feature>
<feature type="transmembrane region" description="Helical" evidence="8">
    <location>
        <begin position="58"/>
        <end position="78"/>
    </location>
</feature>
<feature type="transmembrane region" description="Helical" evidence="8">
    <location>
        <begin position="21"/>
        <end position="46"/>
    </location>
</feature>
<feature type="domain" description="Major facilitator superfamily (MFS) profile" evidence="9">
    <location>
        <begin position="24"/>
        <end position="471"/>
    </location>
</feature>
<evidence type="ECO:0000256" key="3">
    <source>
        <dbReference type="ARBA" id="ARBA00022475"/>
    </source>
</evidence>
<proteinExistence type="inferred from homology"/>
<keyword evidence="5 8" id="KW-0812">Transmembrane</keyword>
<feature type="transmembrane region" description="Helical" evidence="8">
    <location>
        <begin position="409"/>
        <end position="432"/>
    </location>
</feature>
<keyword evidence="11" id="KW-1185">Reference proteome</keyword>
<dbReference type="PANTHER" id="PTHR42718:SF46">
    <property type="entry name" value="BLR6921 PROTEIN"/>
    <property type="match status" value="1"/>
</dbReference>
<feature type="transmembrane region" description="Helical" evidence="8">
    <location>
        <begin position="268"/>
        <end position="288"/>
    </location>
</feature>
<dbReference type="InterPro" id="IPR036259">
    <property type="entry name" value="MFS_trans_sf"/>
</dbReference>
<evidence type="ECO:0000313" key="11">
    <source>
        <dbReference type="Proteomes" id="UP000811282"/>
    </source>
</evidence>
<dbReference type="InterPro" id="IPR011701">
    <property type="entry name" value="MFS"/>
</dbReference>
<feature type="transmembrane region" description="Helical" evidence="8">
    <location>
        <begin position="115"/>
        <end position="136"/>
    </location>
</feature>
<evidence type="ECO:0000259" key="9">
    <source>
        <dbReference type="PROSITE" id="PS50850"/>
    </source>
</evidence>
<dbReference type="NCBIfam" id="NF007799">
    <property type="entry name" value="PRK10504.1"/>
    <property type="match status" value="1"/>
</dbReference>
<keyword evidence="6 8" id="KW-1133">Transmembrane helix</keyword>
<dbReference type="Gene3D" id="1.20.1720.10">
    <property type="entry name" value="Multidrug resistance protein D"/>
    <property type="match status" value="1"/>
</dbReference>
<feature type="transmembrane region" description="Helical" evidence="8">
    <location>
        <begin position="148"/>
        <end position="170"/>
    </location>
</feature>
<dbReference type="PROSITE" id="PS50850">
    <property type="entry name" value="MFS"/>
    <property type="match status" value="1"/>
</dbReference>
<dbReference type="PRINTS" id="PR01036">
    <property type="entry name" value="TCRTETB"/>
</dbReference>
<evidence type="ECO:0000256" key="4">
    <source>
        <dbReference type="ARBA" id="ARBA00022519"/>
    </source>
</evidence>
<keyword evidence="2 8" id="KW-0813">Transport</keyword>
<dbReference type="Proteomes" id="UP000811282">
    <property type="component" value="Unassembled WGS sequence"/>
</dbReference>
<gene>
    <name evidence="8 10" type="primary">mdtD</name>
    <name evidence="10" type="ORF">JZM24_12125</name>
</gene>
<keyword evidence="7 8" id="KW-0472">Membrane</keyword>
<organism evidence="10 11">
    <name type="scientific">Candidatus Sodalis endolongispinus</name>
    <dbReference type="NCBI Taxonomy" id="2812662"/>
    <lineage>
        <taxon>Bacteria</taxon>
        <taxon>Pseudomonadati</taxon>
        <taxon>Pseudomonadota</taxon>
        <taxon>Gammaproteobacteria</taxon>
        <taxon>Enterobacterales</taxon>
        <taxon>Bruguierivoracaceae</taxon>
        <taxon>Sodalis</taxon>
    </lineage>
</organism>
<protein>
    <recommendedName>
        <fullName evidence="8">Putative multidrug resistance protein MdtD</fullName>
    </recommendedName>
</protein>
<evidence type="ECO:0000256" key="1">
    <source>
        <dbReference type="ARBA" id="ARBA00004651"/>
    </source>
</evidence>